<dbReference type="Proteomes" id="UP000001798">
    <property type="component" value="Chromosome 11"/>
</dbReference>
<evidence type="ECO:0000313" key="2">
    <source>
        <dbReference type="Proteomes" id="UP000001798"/>
    </source>
</evidence>
<proteinExistence type="predicted"/>
<dbReference type="OrthoDB" id="5309803at2759"/>
<dbReference type="GeneID" id="36394618"/>
<reference evidence="1 2" key="2">
    <citation type="journal article" date="2012" name="Eukaryot. Cell">
        <title>Genome update of Botrytis cinerea strains B05.10 and T4.</title>
        <authorList>
            <person name="Staats M."/>
            <person name="van Kan J.A."/>
        </authorList>
    </citation>
    <scope>NUCLEOTIDE SEQUENCE [LARGE SCALE GENOMIC DNA]</scope>
    <source>
        <strain evidence="1 2">B05.10</strain>
    </source>
</reference>
<accession>A0A384JVY3</accession>
<reference evidence="1 2" key="1">
    <citation type="journal article" date="2011" name="PLoS Genet.">
        <title>Genomic analysis of the necrotrophic fungal pathogens Sclerotinia sclerotiorum and Botrytis cinerea.</title>
        <authorList>
            <person name="Amselem J."/>
            <person name="Cuomo C.A."/>
            <person name="van Kan J.A."/>
            <person name="Viaud M."/>
            <person name="Benito E.P."/>
            <person name="Couloux A."/>
            <person name="Coutinho P.M."/>
            <person name="de Vries R.P."/>
            <person name="Dyer P.S."/>
            <person name="Fillinger S."/>
            <person name="Fournier E."/>
            <person name="Gout L."/>
            <person name="Hahn M."/>
            <person name="Kohn L."/>
            <person name="Lapalu N."/>
            <person name="Plummer K.M."/>
            <person name="Pradier J.M."/>
            <person name="Quevillon E."/>
            <person name="Sharon A."/>
            <person name="Simon A."/>
            <person name="ten Have A."/>
            <person name="Tudzynski B."/>
            <person name="Tudzynski P."/>
            <person name="Wincker P."/>
            <person name="Andrew M."/>
            <person name="Anthouard V."/>
            <person name="Beever R.E."/>
            <person name="Beffa R."/>
            <person name="Benoit I."/>
            <person name="Bouzid O."/>
            <person name="Brault B."/>
            <person name="Chen Z."/>
            <person name="Choquer M."/>
            <person name="Collemare J."/>
            <person name="Cotton P."/>
            <person name="Danchin E.G."/>
            <person name="Da Silva C."/>
            <person name="Gautier A."/>
            <person name="Giraud C."/>
            <person name="Giraud T."/>
            <person name="Gonzalez C."/>
            <person name="Grossetete S."/>
            <person name="Guldener U."/>
            <person name="Henrissat B."/>
            <person name="Howlett B.J."/>
            <person name="Kodira C."/>
            <person name="Kretschmer M."/>
            <person name="Lappartient A."/>
            <person name="Leroch M."/>
            <person name="Levis C."/>
            <person name="Mauceli E."/>
            <person name="Neuveglise C."/>
            <person name="Oeser B."/>
            <person name="Pearson M."/>
            <person name="Poulain J."/>
            <person name="Poussereau N."/>
            <person name="Quesneville H."/>
            <person name="Rascle C."/>
            <person name="Schumacher J."/>
            <person name="Segurens B."/>
            <person name="Sexton A."/>
            <person name="Silva E."/>
            <person name="Sirven C."/>
            <person name="Soanes D.M."/>
            <person name="Talbot N.J."/>
            <person name="Templeton M."/>
            <person name="Yandava C."/>
            <person name="Yarden O."/>
            <person name="Zeng Q."/>
            <person name="Rollins J.A."/>
            <person name="Lebrun M.H."/>
            <person name="Dickman M."/>
        </authorList>
    </citation>
    <scope>NUCLEOTIDE SEQUENCE [LARGE SCALE GENOMIC DNA]</scope>
    <source>
        <strain evidence="1 2">B05.10</strain>
    </source>
</reference>
<organism evidence="1 2">
    <name type="scientific">Botryotinia fuckeliana (strain B05.10)</name>
    <name type="common">Noble rot fungus</name>
    <name type="synonym">Botrytis cinerea</name>
    <dbReference type="NCBI Taxonomy" id="332648"/>
    <lineage>
        <taxon>Eukaryota</taxon>
        <taxon>Fungi</taxon>
        <taxon>Dikarya</taxon>
        <taxon>Ascomycota</taxon>
        <taxon>Pezizomycotina</taxon>
        <taxon>Leotiomycetes</taxon>
        <taxon>Helotiales</taxon>
        <taxon>Sclerotiniaceae</taxon>
        <taxon>Botrytis</taxon>
    </lineage>
</organism>
<dbReference type="RefSeq" id="XP_024551573.1">
    <property type="nucleotide sequence ID" value="XM_024695779.1"/>
</dbReference>
<dbReference type="EMBL" id="CP009815">
    <property type="protein sequence ID" value="ATZ54698.1"/>
    <property type="molecule type" value="Genomic_DNA"/>
</dbReference>
<gene>
    <name evidence="1" type="ORF">BCIN_11g00450</name>
</gene>
<keyword evidence="2" id="KW-1185">Reference proteome</keyword>
<protein>
    <submittedName>
        <fullName evidence="1">Uncharacterized protein</fullName>
    </submittedName>
</protein>
<dbReference type="VEuPathDB" id="FungiDB:Bcin11g00450"/>
<sequence>MKDLSHSIPHSSFFLNTVSPFLQNSIYRYVKGPTIHFLLPHHSDSRGSYLATTSLPTTTISLQLPERNTNCVRILSVIAYSIV</sequence>
<name>A0A384JVY3_BOTFB</name>
<reference evidence="1 2" key="3">
    <citation type="journal article" date="2017" name="Mol. Plant Pathol.">
        <title>A gapless genome sequence of the fungus Botrytis cinerea.</title>
        <authorList>
            <person name="Van Kan J.A."/>
            <person name="Stassen J.H."/>
            <person name="Mosbach A."/>
            <person name="Van Der Lee T.A."/>
            <person name="Faino L."/>
            <person name="Farmer A.D."/>
            <person name="Papasotiriou D.G."/>
            <person name="Zhou S."/>
            <person name="Seidl M.F."/>
            <person name="Cottam E."/>
            <person name="Edel D."/>
            <person name="Hahn M."/>
            <person name="Schwartz D.C."/>
            <person name="Dietrich R.A."/>
            <person name="Widdison S."/>
            <person name="Scalliet G."/>
        </authorList>
    </citation>
    <scope>NUCLEOTIDE SEQUENCE [LARGE SCALE GENOMIC DNA]</scope>
    <source>
        <strain evidence="1 2">B05.10</strain>
    </source>
</reference>
<dbReference type="AlphaFoldDB" id="A0A384JVY3"/>
<evidence type="ECO:0000313" key="1">
    <source>
        <dbReference type="EMBL" id="ATZ54698.1"/>
    </source>
</evidence>